<reference evidence="2" key="1">
    <citation type="journal article" date="2019" name="MBio">
        <title>Comparative genomics for the elucidation of multidrug resistance (MDR) in Candida lusitaniae.</title>
        <authorList>
            <person name="Kannan A."/>
            <person name="Asner S.A."/>
            <person name="Trachsel E."/>
            <person name="Kelly S."/>
            <person name="Parker J."/>
            <person name="Sanglard D."/>
        </authorList>
    </citation>
    <scope>NUCLEOTIDE SEQUENCE [LARGE SCALE GENOMIC DNA]</scope>
    <source>
        <strain evidence="2">P1</strain>
    </source>
</reference>
<dbReference type="Proteomes" id="UP000326582">
    <property type="component" value="Chromosome 4"/>
</dbReference>
<protein>
    <submittedName>
        <fullName evidence="1">Vacuolar sorting-associated protein</fullName>
    </submittedName>
</protein>
<sequence length="838" mass="97373">MYLYTHLKFDVKLLSPTLIYTRMSDQDSMVATRARRANAGSRLKQLIEIEEQNSGTRNIAYNEDDENVQLLFQEDENDEEFEAPVEEESEIEEGDEEENDEGPREVPDSKDQVESSDVEAHVNSDEMLSDSDLSASDEDESEGERELQKQEKAKKRKKQSSSIIPAIKKPKPSKVKPSPKPEVKHSELLLLSERRASARKSAIRNKQELVQRLKEDESRRAALAPVVRVKEKELSQEERLAQAKETERANIISLNQFMEQEIVKKERQKLLFQQRRPKLRNVIRLLSTESYVTPLDEVEDNRRVRDLFEKKKRGRRRKNISEEPETRTLGDIDTELPYYKKEMEEKRIREQQEEERRRQVEAARAERRKKLEEEREERKRKLEEERLARKKAKEERLKEFEDVDIDHEGGKPNISVDGEIDETMPQHEKDMAERDSRDEDDESGTTNNGELNEPNDEKTAHVLESESEENQTNHNDGTNAVETQKDERLIAKEPTHASTQTESAVSTDKEKYNTDTIPQVDGVDAETDSKVEVKSEELNDVSPQPGLEIKSEDSTRIHEKKVTFVEPDVTTEDLVEDSEKKVDDTESEMKATETPEEEIKTEVEEEEPDVFRSYPEYRKQADGTIFQGPVQHVARNLIFLLNFEEEERWGLTEMKMKTILFGEDANLGPSRRFREVETILKSSLRSDNPYATPKEEKEDELFIPVTELTEDSAMFEVLMKLPRLDTKEIFEEEEIDENMEESTEIRIRTEAPTGLYLPNGNKKLCLLSGKEVRYFDPFTGIPYENKDVYQIIKTIESGAIPWYSMSREQNTYGPVEIYLNNRENPRHAKGVPEGFDGF</sequence>
<evidence type="ECO:0000313" key="1">
    <source>
        <dbReference type="EMBL" id="QFZ28684.1"/>
    </source>
</evidence>
<evidence type="ECO:0000313" key="2">
    <source>
        <dbReference type="Proteomes" id="UP000326582"/>
    </source>
</evidence>
<accession>A0ACD0WMC8</accession>
<proteinExistence type="predicted"/>
<dbReference type="EMBL" id="CP038487">
    <property type="protein sequence ID" value="QFZ28684.1"/>
    <property type="molecule type" value="Genomic_DNA"/>
</dbReference>
<keyword evidence="2" id="KW-1185">Reference proteome</keyword>
<organism evidence="1 2">
    <name type="scientific">Clavispora lusitaniae</name>
    <name type="common">Candida lusitaniae</name>
    <dbReference type="NCBI Taxonomy" id="36911"/>
    <lineage>
        <taxon>Eukaryota</taxon>
        <taxon>Fungi</taxon>
        <taxon>Dikarya</taxon>
        <taxon>Ascomycota</taxon>
        <taxon>Saccharomycotina</taxon>
        <taxon>Pichiomycetes</taxon>
        <taxon>Metschnikowiaceae</taxon>
        <taxon>Clavispora</taxon>
    </lineage>
</organism>
<gene>
    <name evidence="1" type="ORF">EJF14_40731</name>
</gene>
<name>A0ACD0WMC8_CLALS</name>